<evidence type="ECO:0000313" key="2">
    <source>
        <dbReference type="Proteomes" id="UP000031258"/>
    </source>
</evidence>
<dbReference type="AlphaFoldDB" id="A0A0C1QVS2"/>
<comment type="caution">
    <text evidence="1">The sequence shown here is derived from an EMBL/GenBank/DDBJ whole genome shotgun (WGS) entry which is preliminary data.</text>
</comment>
<dbReference type="Proteomes" id="UP000031258">
    <property type="component" value="Unassembled WGS sequence"/>
</dbReference>
<protein>
    <submittedName>
        <fullName evidence="1">Uncharacterized protein</fullName>
    </submittedName>
</protein>
<name>A0A0C1QVS2_9RICK</name>
<proteinExistence type="predicted"/>
<gene>
    <name evidence="1" type="ORF">NF27_JM00020</name>
</gene>
<accession>A0A0C1QVS2</accession>
<organism evidence="1 2">
    <name type="scientific">Candidatus Jidaibacter acanthamoebae</name>
    <dbReference type="NCBI Taxonomy" id="86105"/>
    <lineage>
        <taxon>Bacteria</taxon>
        <taxon>Pseudomonadati</taxon>
        <taxon>Pseudomonadota</taxon>
        <taxon>Alphaproteobacteria</taxon>
        <taxon>Rickettsiales</taxon>
        <taxon>Candidatus Midichloriaceae</taxon>
        <taxon>Candidatus Jidaibacter</taxon>
    </lineage>
</organism>
<evidence type="ECO:0000313" key="1">
    <source>
        <dbReference type="EMBL" id="KIE04105.1"/>
    </source>
</evidence>
<reference evidence="1 2" key="1">
    <citation type="submission" date="2014-11" db="EMBL/GenBank/DDBJ databases">
        <title>A Rickettsiales Symbiont of Amoebae With Ancient Features.</title>
        <authorList>
            <person name="Schulz F."/>
            <person name="Martijn J."/>
            <person name="Wascher F."/>
            <person name="Kostanjsek R."/>
            <person name="Ettema T.J."/>
            <person name="Horn M."/>
        </authorList>
    </citation>
    <scope>NUCLEOTIDE SEQUENCE [LARGE SCALE GENOMIC DNA]</scope>
    <source>
        <strain evidence="1 2">UWC36</strain>
    </source>
</reference>
<sequence>MSVGYFPFSIVTPIRKNKYLNNIIEQDHRRIKWKTKDAMGYHSYKTAYRGIETMTMLFKGQLYHLLKSSAINIKYFIERQFNLPTPAYIF</sequence>
<keyword evidence="2" id="KW-1185">Reference proteome</keyword>
<dbReference type="OrthoDB" id="2887196at2"/>
<dbReference type="EMBL" id="JSWE01000229">
    <property type="protein sequence ID" value="KIE04105.1"/>
    <property type="molecule type" value="Genomic_DNA"/>
</dbReference>